<name>A0A8H3I357_9LECA</name>
<protein>
    <submittedName>
        <fullName evidence="1">Uncharacterized protein</fullName>
    </submittedName>
</protein>
<accession>A0A8H3I357</accession>
<organism evidence="1 2">
    <name type="scientific">Alectoria fallacina</name>
    <dbReference type="NCBI Taxonomy" id="1903189"/>
    <lineage>
        <taxon>Eukaryota</taxon>
        <taxon>Fungi</taxon>
        <taxon>Dikarya</taxon>
        <taxon>Ascomycota</taxon>
        <taxon>Pezizomycotina</taxon>
        <taxon>Lecanoromycetes</taxon>
        <taxon>OSLEUM clade</taxon>
        <taxon>Lecanoromycetidae</taxon>
        <taxon>Lecanorales</taxon>
        <taxon>Lecanorineae</taxon>
        <taxon>Parmeliaceae</taxon>
        <taxon>Alectoria</taxon>
    </lineage>
</organism>
<dbReference type="AlphaFoldDB" id="A0A8H3I357"/>
<proteinExistence type="predicted"/>
<dbReference type="Proteomes" id="UP000664203">
    <property type="component" value="Unassembled WGS sequence"/>
</dbReference>
<dbReference type="EMBL" id="CAJPDR010000001">
    <property type="protein sequence ID" value="CAF9902768.1"/>
    <property type="molecule type" value="Genomic_DNA"/>
</dbReference>
<sequence length="73" mass="7725">MGAGDPEAIGVLAQLATVEDTALSQVLAAQYRSLLPVIVVQTGACTQRLNQVLAQARLPVPDILSLSHSQPYR</sequence>
<gene>
    <name evidence="1" type="ORF">ALECFALPRED_000005</name>
</gene>
<comment type="caution">
    <text evidence="1">The sequence shown here is derived from an EMBL/GenBank/DDBJ whole genome shotgun (WGS) entry which is preliminary data.</text>
</comment>
<evidence type="ECO:0000313" key="2">
    <source>
        <dbReference type="Proteomes" id="UP000664203"/>
    </source>
</evidence>
<keyword evidence="2" id="KW-1185">Reference proteome</keyword>
<evidence type="ECO:0000313" key="1">
    <source>
        <dbReference type="EMBL" id="CAF9902768.1"/>
    </source>
</evidence>
<reference evidence="1" key="1">
    <citation type="submission" date="2021-03" db="EMBL/GenBank/DDBJ databases">
        <authorList>
            <person name="Tagirdzhanova G."/>
        </authorList>
    </citation>
    <scope>NUCLEOTIDE SEQUENCE</scope>
</reference>